<dbReference type="AlphaFoldDB" id="A0AAD5S726"/>
<evidence type="ECO:0000256" key="1">
    <source>
        <dbReference type="SAM" id="MobiDB-lite"/>
    </source>
</evidence>
<feature type="region of interest" description="Disordered" evidence="1">
    <location>
        <begin position="153"/>
        <end position="209"/>
    </location>
</feature>
<feature type="compositionally biased region" description="Basic residues" evidence="1">
    <location>
        <begin position="186"/>
        <end position="197"/>
    </location>
</feature>
<reference evidence="2" key="1">
    <citation type="submission" date="2020-05" db="EMBL/GenBank/DDBJ databases">
        <title>Phylogenomic resolution of chytrid fungi.</title>
        <authorList>
            <person name="Stajich J.E."/>
            <person name="Amses K."/>
            <person name="Simmons R."/>
            <person name="Seto K."/>
            <person name="Myers J."/>
            <person name="Bonds A."/>
            <person name="Quandt C.A."/>
            <person name="Barry K."/>
            <person name="Liu P."/>
            <person name="Grigoriev I."/>
            <person name="Longcore J.E."/>
            <person name="James T.Y."/>
        </authorList>
    </citation>
    <scope>NUCLEOTIDE SEQUENCE</scope>
    <source>
        <strain evidence="2">JEL0318</strain>
    </source>
</reference>
<dbReference type="EMBL" id="JADGJD010001199">
    <property type="protein sequence ID" value="KAJ3045999.1"/>
    <property type="molecule type" value="Genomic_DNA"/>
</dbReference>
<feature type="region of interest" description="Disordered" evidence="1">
    <location>
        <begin position="1"/>
        <end position="38"/>
    </location>
</feature>
<dbReference type="Proteomes" id="UP001212841">
    <property type="component" value="Unassembled WGS sequence"/>
</dbReference>
<accession>A0AAD5S726</accession>
<evidence type="ECO:0000313" key="3">
    <source>
        <dbReference type="Proteomes" id="UP001212841"/>
    </source>
</evidence>
<gene>
    <name evidence="2" type="ORF">HK097_001015</name>
</gene>
<proteinExistence type="predicted"/>
<protein>
    <submittedName>
        <fullName evidence="2">Uncharacterized protein</fullName>
    </submittedName>
</protein>
<comment type="caution">
    <text evidence="2">The sequence shown here is derived from an EMBL/GenBank/DDBJ whole genome shotgun (WGS) entry which is preliminary data.</text>
</comment>
<evidence type="ECO:0000313" key="2">
    <source>
        <dbReference type="EMBL" id="KAJ3045999.1"/>
    </source>
</evidence>
<feature type="compositionally biased region" description="Basic and acidic residues" evidence="1">
    <location>
        <begin position="153"/>
        <end position="164"/>
    </location>
</feature>
<feature type="compositionally biased region" description="Polar residues" evidence="1">
    <location>
        <begin position="7"/>
        <end position="29"/>
    </location>
</feature>
<sequence>MDPIETGQLTETSQPADNVQTPTESSTPDTHAPSPEEDELENLNVSFTDDGLPNHEAARLIVTIIRIQNNMLKAKKGKKTPLDKIVKKSIDMLGKLIVRSEDTIYLSIYDKHAVDDRDDVENDDIGLTKEAKDSLLRNLTADEVTLVIEESKKHKRPDYTKQDDNPDDERTDSTYIDDAAKEDRGKGKKKGLKKQKKGKEPIDNLDELDDEELHALATINATPSEPIT</sequence>
<name>A0AAD5S726_9FUNG</name>
<organism evidence="2 3">
    <name type="scientific">Rhizophlyctis rosea</name>
    <dbReference type="NCBI Taxonomy" id="64517"/>
    <lineage>
        <taxon>Eukaryota</taxon>
        <taxon>Fungi</taxon>
        <taxon>Fungi incertae sedis</taxon>
        <taxon>Chytridiomycota</taxon>
        <taxon>Chytridiomycota incertae sedis</taxon>
        <taxon>Chytridiomycetes</taxon>
        <taxon>Rhizophlyctidales</taxon>
        <taxon>Rhizophlyctidaceae</taxon>
        <taxon>Rhizophlyctis</taxon>
    </lineage>
</organism>
<keyword evidence="3" id="KW-1185">Reference proteome</keyword>